<evidence type="ECO:0000259" key="1">
    <source>
        <dbReference type="Pfam" id="PF14080"/>
    </source>
</evidence>
<evidence type="ECO:0000313" key="2">
    <source>
        <dbReference type="EMBL" id="THU37967.1"/>
    </source>
</evidence>
<accession>A0A4S8HR52</accession>
<proteinExistence type="predicted"/>
<reference evidence="2 3" key="1">
    <citation type="submission" date="2019-04" db="EMBL/GenBank/DDBJ databases">
        <title>Niastella caeni sp. nov., isolated from activated sludge.</title>
        <authorList>
            <person name="Sheng M."/>
        </authorList>
    </citation>
    <scope>NUCLEOTIDE SEQUENCE [LARGE SCALE GENOMIC DNA]</scope>
    <source>
        <strain evidence="2 3">HX-2-15</strain>
    </source>
</reference>
<dbReference type="AlphaFoldDB" id="A0A4S8HR52"/>
<comment type="caution">
    <text evidence="2">The sequence shown here is derived from an EMBL/GenBank/DDBJ whole genome shotgun (WGS) entry which is preliminary data.</text>
</comment>
<keyword evidence="3" id="KW-1185">Reference proteome</keyword>
<dbReference type="InterPro" id="IPR025357">
    <property type="entry name" value="DUF4261"/>
</dbReference>
<dbReference type="OrthoDB" id="4827574at2"/>
<evidence type="ECO:0000313" key="3">
    <source>
        <dbReference type="Proteomes" id="UP000306918"/>
    </source>
</evidence>
<protein>
    <submittedName>
        <fullName evidence="2">DUF4261 domain-containing protein</fullName>
    </submittedName>
</protein>
<feature type="domain" description="DUF4261" evidence="1">
    <location>
        <begin position="213"/>
        <end position="286"/>
    </location>
</feature>
<gene>
    <name evidence="2" type="ORF">FAM09_14865</name>
</gene>
<dbReference type="EMBL" id="STFF01000004">
    <property type="protein sequence ID" value="THU37967.1"/>
    <property type="molecule type" value="Genomic_DNA"/>
</dbReference>
<name>A0A4S8HR52_9BACT</name>
<dbReference type="Pfam" id="PF14080">
    <property type="entry name" value="DUF4261"/>
    <property type="match status" value="1"/>
</dbReference>
<dbReference type="RefSeq" id="WP_136577923.1">
    <property type="nucleotide sequence ID" value="NZ_STFF01000004.1"/>
</dbReference>
<dbReference type="Proteomes" id="UP000306918">
    <property type="component" value="Unassembled WGS sequence"/>
</dbReference>
<organism evidence="2 3">
    <name type="scientific">Niastella caeni</name>
    <dbReference type="NCBI Taxonomy" id="2569763"/>
    <lineage>
        <taxon>Bacteria</taxon>
        <taxon>Pseudomonadati</taxon>
        <taxon>Bacteroidota</taxon>
        <taxon>Chitinophagia</taxon>
        <taxon>Chitinophagales</taxon>
        <taxon>Chitinophagaceae</taxon>
        <taxon>Niastella</taxon>
    </lineage>
</organism>
<sequence>MNLAAVMNRRNANSPPAQPCTLAATLFNNPMFWKKKKTDTSHDSKIILGMIMLNDNNTFDIDRFTVDFKNNYVKTIQEPSGDNASFVFRIGDEMVAIAHMDIPIPKGDIEATAQYSYNWQTALEDTKDHKSHLIVSVMQGGQDQIKRFKLFTQVLCSLLRTTNAIGVYKGNQSLLIPKEDYLNEAEVMSEEYLPLNLWIYFGLRMTENGNAGYTYGLKEFNKTEMEIVNSSKTLEDIRGFLFNIAHYVLDYDVAFQDGQTVGGSAEEKIAISFSKGQFVEGETFKLAY</sequence>